<feature type="compositionally biased region" description="Polar residues" evidence="1">
    <location>
        <begin position="101"/>
        <end position="117"/>
    </location>
</feature>
<evidence type="ECO:0000259" key="3">
    <source>
        <dbReference type="Pfam" id="PF02984"/>
    </source>
</evidence>
<dbReference type="AlphaFoldDB" id="A0A1J1IXI6"/>
<evidence type="ECO:0000256" key="2">
    <source>
        <dbReference type="SAM" id="Phobius"/>
    </source>
</evidence>
<feature type="compositionally biased region" description="Basic residues" evidence="1">
    <location>
        <begin position="118"/>
        <end position="129"/>
    </location>
</feature>
<reference evidence="4 5" key="1">
    <citation type="submission" date="2015-04" db="EMBL/GenBank/DDBJ databases">
        <authorList>
            <person name="Syromyatnikov M.Y."/>
            <person name="Popov V.N."/>
        </authorList>
    </citation>
    <scope>NUCLEOTIDE SEQUENCE [LARGE SCALE GENOMIC DNA]</scope>
</reference>
<evidence type="ECO:0000313" key="5">
    <source>
        <dbReference type="Proteomes" id="UP000183832"/>
    </source>
</evidence>
<keyword evidence="2" id="KW-0812">Transmembrane</keyword>
<accession>A0A1J1IXI6</accession>
<evidence type="ECO:0000313" key="4">
    <source>
        <dbReference type="EMBL" id="CRL04808.1"/>
    </source>
</evidence>
<dbReference type="Proteomes" id="UP000183832">
    <property type="component" value="Unassembled WGS sequence"/>
</dbReference>
<evidence type="ECO:0000256" key="1">
    <source>
        <dbReference type="SAM" id="MobiDB-lite"/>
    </source>
</evidence>
<dbReference type="Gene3D" id="1.10.472.10">
    <property type="entry name" value="Cyclin-like"/>
    <property type="match status" value="1"/>
</dbReference>
<dbReference type="STRING" id="568069.A0A1J1IXI6"/>
<dbReference type="EMBL" id="CVRI01000063">
    <property type="protein sequence ID" value="CRL04808.1"/>
    <property type="molecule type" value="Genomic_DNA"/>
</dbReference>
<sequence>MLSMKKQHDFSIYSASNIAASAVAASLIGLSWHNRSGISKFDLVDKLAELSESESKFISSCMNKMEQLFQEQRRNLLLSMVYAKQGLPPNINKETMKQPLKEQNITVCKQPKRNQNATKKRNGDKKKQKSNHEVQDVSF</sequence>
<keyword evidence="2" id="KW-0472">Membrane</keyword>
<feature type="region of interest" description="Disordered" evidence="1">
    <location>
        <begin position="88"/>
        <end position="139"/>
    </location>
</feature>
<proteinExistence type="predicted"/>
<gene>
    <name evidence="4" type="ORF">CLUMA_CG017861</name>
</gene>
<protein>
    <submittedName>
        <fullName evidence="4">CLUMA_CG017861, isoform A</fullName>
    </submittedName>
</protein>
<name>A0A1J1IXI6_9DIPT</name>
<feature type="domain" description="Cyclin C-terminal" evidence="3">
    <location>
        <begin position="6"/>
        <end position="75"/>
    </location>
</feature>
<dbReference type="Pfam" id="PF02984">
    <property type="entry name" value="Cyclin_C"/>
    <property type="match status" value="1"/>
</dbReference>
<feature type="transmembrane region" description="Helical" evidence="2">
    <location>
        <begin position="12"/>
        <end position="32"/>
    </location>
</feature>
<keyword evidence="5" id="KW-1185">Reference proteome</keyword>
<organism evidence="4 5">
    <name type="scientific">Clunio marinus</name>
    <dbReference type="NCBI Taxonomy" id="568069"/>
    <lineage>
        <taxon>Eukaryota</taxon>
        <taxon>Metazoa</taxon>
        <taxon>Ecdysozoa</taxon>
        <taxon>Arthropoda</taxon>
        <taxon>Hexapoda</taxon>
        <taxon>Insecta</taxon>
        <taxon>Pterygota</taxon>
        <taxon>Neoptera</taxon>
        <taxon>Endopterygota</taxon>
        <taxon>Diptera</taxon>
        <taxon>Nematocera</taxon>
        <taxon>Chironomoidea</taxon>
        <taxon>Chironomidae</taxon>
        <taxon>Clunio</taxon>
    </lineage>
</organism>
<feature type="compositionally biased region" description="Basic and acidic residues" evidence="1">
    <location>
        <begin position="130"/>
        <end position="139"/>
    </location>
</feature>
<dbReference type="OrthoDB" id="306099at2759"/>
<dbReference type="InterPro" id="IPR004367">
    <property type="entry name" value="Cyclin_C-dom"/>
</dbReference>
<keyword evidence="2" id="KW-1133">Transmembrane helix</keyword>